<comment type="caution">
    <text evidence="3">The sequence shown here is derived from an EMBL/GenBank/DDBJ whole genome shotgun (WGS) entry which is preliminary data.</text>
</comment>
<reference evidence="3" key="1">
    <citation type="submission" date="2021-03" db="EMBL/GenBank/DDBJ databases">
        <title>Comparative genomics and phylogenomic investigation of the class Geoglossomycetes provide insights into ecological specialization and systematics.</title>
        <authorList>
            <person name="Melie T."/>
            <person name="Pirro S."/>
            <person name="Miller A.N."/>
            <person name="Quandt A."/>
        </authorList>
    </citation>
    <scope>NUCLEOTIDE SEQUENCE</scope>
    <source>
        <strain evidence="3">CAQ_001_2017</strain>
    </source>
</reference>
<name>A0A9P8LFR3_9PEZI</name>
<keyword evidence="2" id="KW-0812">Transmembrane</keyword>
<organism evidence="3 4">
    <name type="scientific">Trichoglossum hirsutum</name>
    <dbReference type="NCBI Taxonomy" id="265104"/>
    <lineage>
        <taxon>Eukaryota</taxon>
        <taxon>Fungi</taxon>
        <taxon>Dikarya</taxon>
        <taxon>Ascomycota</taxon>
        <taxon>Pezizomycotina</taxon>
        <taxon>Geoglossomycetes</taxon>
        <taxon>Geoglossales</taxon>
        <taxon>Geoglossaceae</taxon>
        <taxon>Trichoglossum</taxon>
    </lineage>
</organism>
<evidence type="ECO:0000256" key="1">
    <source>
        <dbReference type="SAM" id="MobiDB-lite"/>
    </source>
</evidence>
<dbReference type="AlphaFoldDB" id="A0A9P8LFR3"/>
<proteinExistence type="predicted"/>
<keyword evidence="2" id="KW-0472">Membrane</keyword>
<keyword evidence="2" id="KW-1133">Transmembrane helix</keyword>
<sequence>MSIDEEAAAACPPSPQTQATLSSTASPPNAVSQEAHSVAAQPPRFWSTLTITLTSQLQGWGIVLGTIAALTTIYYAIRGYYIAEWTALKDNYEWCENEVRLFNQTIPRCLEVLEQPLPPPPYMRNARRRWLNKTLEGRTYTAQHGELGRSGRVSNLLAQPDLGGLGTHAMLVSSMTIFVCIVILAGLARLYRSQIVSVLGRHQMRNLLPWNQTLPCEFY</sequence>
<evidence type="ECO:0000313" key="3">
    <source>
        <dbReference type="EMBL" id="KAH0563275.1"/>
    </source>
</evidence>
<dbReference type="Proteomes" id="UP000750711">
    <property type="component" value="Unassembled WGS sequence"/>
</dbReference>
<accession>A0A9P8LFR3</accession>
<feature type="transmembrane region" description="Helical" evidence="2">
    <location>
        <begin position="169"/>
        <end position="191"/>
    </location>
</feature>
<keyword evidence="4" id="KW-1185">Reference proteome</keyword>
<feature type="compositionally biased region" description="Polar residues" evidence="1">
    <location>
        <begin position="16"/>
        <end position="34"/>
    </location>
</feature>
<gene>
    <name evidence="3" type="ORF">GP486_002160</name>
</gene>
<evidence type="ECO:0000313" key="4">
    <source>
        <dbReference type="Proteomes" id="UP000750711"/>
    </source>
</evidence>
<feature type="region of interest" description="Disordered" evidence="1">
    <location>
        <begin position="1"/>
        <end position="34"/>
    </location>
</feature>
<protein>
    <submittedName>
        <fullName evidence="3">Uncharacterized protein</fullName>
    </submittedName>
</protein>
<feature type="transmembrane region" description="Helical" evidence="2">
    <location>
        <begin position="57"/>
        <end position="77"/>
    </location>
</feature>
<evidence type="ECO:0000256" key="2">
    <source>
        <dbReference type="SAM" id="Phobius"/>
    </source>
</evidence>
<dbReference type="EMBL" id="JAGHQM010000226">
    <property type="protein sequence ID" value="KAH0563275.1"/>
    <property type="molecule type" value="Genomic_DNA"/>
</dbReference>